<dbReference type="EMBL" id="CP039690">
    <property type="protein sequence ID" value="QCI65212.1"/>
    <property type="molecule type" value="Genomic_DNA"/>
</dbReference>
<accession>A0A4D7BAS1</accession>
<gene>
    <name evidence="3" type="ORF">E8M01_13925</name>
</gene>
<evidence type="ECO:0000256" key="1">
    <source>
        <dbReference type="SAM" id="MobiDB-lite"/>
    </source>
</evidence>
<proteinExistence type="predicted"/>
<name>A0A4D7BAS1_9HYPH</name>
<dbReference type="KEGG" id="pstg:E8M01_13925"/>
<feature type="region of interest" description="Disordered" evidence="1">
    <location>
        <begin position="31"/>
        <end position="76"/>
    </location>
</feature>
<evidence type="ECO:0000313" key="3">
    <source>
        <dbReference type="EMBL" id="QCI65212.1"/>
    </source>
</evidence>
<protein>
    <recommendedName>
        <fullName evidence="5">DUF1311 domain-containing protein</fullName>
    </recommendedName>
</protein>
<reference evidence="3 4" key="1">
    <citation type="submission" date="2019-04" db="EMBL/GenBank/DDBJ databases">
        <title>Phreatobacter aquaticus sp. nov.</title>
        <authorList>
            <person name="Choi A."/>
        </authorList>
    </citation>
    <scope>NUCLEOTIDE SEQUENCE [LARGE SCALE GENOMIC DNA]</scope>
    <source>
        <strain evidence="3 4">KCTC 52518</strain>
    </source>
</reference>
<sequence length="288" mass="30317">MKRFGFLLAISALVAFGGLEARAQMQLPGAVAPTPQGATVPSGRPPAARGGGVGQSGQRGPAGPPPRRGEETLPGRNLRYLGRQGSMVITRVGPPTQQSFTIAATGAGRRGNDIRSICTPDLNAGQTVTLKPLGRPAGLSRFEAAFPGCTMVIDLLSDAAIVTAPDGVCRFTEECIVDPTGIWGPVDREMPSDAEIERARGAADRRLNEARRTLQARLRTTPEGRAFLQEQAGFGANRERVCRNYGTSDAGLGYCALKYTEARAAALEARVATPAPAEASTARRPPSR</sequence>
<dbReference type="Proteomes" id="UP000298781">
    <property type="component" value="Chromosome"/>
</dbReference>
<evidence type="ECO:0000313" key="4">
    <source>
        <dbReference type="Proteomes" id="UP000298781"/>
    </source>
</evidence>
<feature type="chain" id="PRO_5020682494" description="DUF1311 domain-containing protein" evidence="2">
    <location>
        <begin position="24"/>
        <end position="288"/>
    </location>
</feature>
<feature type="signal peptide" evidence="2">
    <location>
        <begin position="1"/>
        <end position="23"/>
    </location>
</feature>
<evidence type="ECO:0000256" key="2">
    <source>
        <dbReference type="SAM" id="SignalP"/>
    </source>
</evidence>
<keyword evidence="4" id="KW-1185">Reference proteome</keyword>
<organism evidence="3 4">
    <name type="scientific">Phreatobacter stygius</name>
    <dbReference type="NCBI Taxonomy" id="1940610"/>
    <lineage>
        <taxon>Bacteria</taxon>
        <taxon>Pseudomonadati</taxon>
        <taxon>Pseudomonadota</taxon>
        <taxon>Alphaproteobacteria</taxon>
        <taxon>Hyphomicrobiales</taxon>
        <taxon>Phreatobacteraceae</taxon>
        <taxon>Phreatobacter</taxon>
    </lineage>
</organism>
<dbReference type="AlphaFoldDB" id="A0A4D7BAS1"/>
<keyword evidence="2" id="KW-0732">Signal</keyword>
<evidence type="ECO:0008006" key="5">
    <source>
        <dbReference type="Google" id="ProtNLM"/>
    </source>
</evidence>
<dbReference type="RefSeq" id="WP_136960660.1">
    <property type="nucleotide sequence ID" value="NZ_CP039690.1"/>
</dbReference>
<dbReference type="OrthoDB" id="7982551at2"/>